<reference evidence="2" key="1">
    <citation type="submission" date="2020-03" db="EMBL/GenBank/DDBJ databases">
        <title>Spirochaetal bacteria isolated from arthropods constitute a novel genus Entomospira genus novum within the order Spirochaetales.</title>
        <authorList>
            <person name="Grana-Miraglia L."/>
            <person name="Sikutova S."/>
            <person name="Fingerle V."/>
            <person name="Sing A."/>
            <person name="Castillo-Ramirez S."/>
            <person name="Margos G."/>
            <person name="Rudolf I."/>
        </authorList>
    </citation>
    <scope>NUCLEOTIDE SEQUENCE</scope>
    <source>
        <strain evidence="2">BR149</strain>
    </source>
</reference>
<keyword evidence="3" id="KW-1185">Reference proteome</keyword>
<comment type="caution">
    <text evidence="2">The sequence shown here is derived from an EMBL/GenBank/DDBJ whole genome shotgun (WGS) entry which is preliminary data.</text>
</comment>
<gene>
    <name evidence="2" type="ORF">HCT48_05685</name>
</gene>
<dbReference type="AlphaFoldDB" id="A0A968GIR1"/>
<keyword evidence="1" id="KW-0732">Signal</keyword>
<organism evidence="2 3">
    <name type="scientific">Entomospira culicis</name>
    <dbReference type="NCBI Taxonomy" id="2719989"/>
    <lineage>
        <taxon>Bacteria</taxon>
        <taxon>Pseudomonadati</taxon>
        <taxon>Spirochaetota</taxon>
        <taxon>Spirochaetia</taxon>
        <taxon>Spirochaetales</taxon>
        <taxon>Spirochaetaceae</taxon>
        <taxon>Entomospira</taxon>
    </lineage>
</organism>
<feature type="chain" id="PRO_5037608718" evidence="1">
    <location>
        <begin position="22"/>
        <end position="321"/>
    </location>
</feature>
<dbReference type="RefSeq" id="WP_167695788.1">
    <property type="nucleotide sequence ID" value="NZ_CP118181.1"/>
</dbReference>
<dbReference type="EMBL" id="JAATLM010000001">
    <property type="protein sequence ID" value="NIZ69704.1"/>
    <property type="molecule type" value="Genomic_DNA"/>
</dbReference>
<feature type="signal peptide" evidence="1">
    <location>
        <begin position="1"/>
        <end position="21"/>
    </location>
</feature>
<evidence type="ECO:0000313" key="2">
    <source>
        <dbReference type="EMBL" id="NIZ69704.1"/>
    </source>
</evidence>
<proteinExistence type="predicted"/>
<evidence type="ECO:0000256" key="1">
    <source>
        <dbReference type="SAM" id="SignalP"/>
    </source>
</evidence>
<sequence length="321" mass="36491">MKKILPLFLMATLLFSLSSQSIGSGNSKSAKLNEVLPYSNWEMRIIEVGPTRDFYGSITNISFDAQSRASYRRQIQVIRGNIRHKKDASTGDLTLFNLRYKYTIKNDTLYYVHEKEEIPLLKRVARAIPASESNQNDTPSTSTESAILDWLKQNSQDPSQTPAEDHRRRYREDIFTSELIGSYWQLVDYKNPLIMTSLAKELNWKPEKGVFFSIIDNGDILIESSVEATGKLTIGDPHVATIILSYTDTGWNSVIGKDRLFRLELKTSAGTRIIYHIVSDDGRSIYPTTIRRVGTDNPSEAFVNRTHVFSQLESSRPAEEI</sequence>
<protein>
    <submittedName>
        <fullName evidence="2">Uncharacterized protein</fullName>
    </submittedName>
</protein>
<name>A0A968GIR1_9SPIO</name>
<evidence type="ECO:0000313" key="3">
    <source>
        <dbReference type="Proteomes" id="UP000778951"/>
    </source>
</evidence>
<accession>A0A968GIR1</accession>
<dbReference type="Proteomes" id="UP000778951">
    <property type="component" value="Unassembled WGS sequence"/>
</dbReference>